<sequence length="175" mass="19891">MGGRMMTHAYNRKAATARLSPDPVCARVPESAGEPYSPLERAEQLGLHVRYAELSDSWAWWVPSRRLILLANRLTAVQERCALAHEVEHAHRGDVDCRAVEHPAAHIWGRRQESRADEAAARRLISTAALEAAMRWADSYEEAAQELQVTEHMLRVRLRLHRRDLECLDTLRIAG</sequence>
<keyword evidence="3" id="KW-1185">Reference proteome</keyword>
<name>A0A9X7JTK3_9ACTN</name>
<protein>
    <recommendedName>
        <fullName evidence="1">IrrE N-terminal-like domain-containing protein</fullName>
    </recommendedName>
</protein>
<reference evidence="2 3" key="1">
    <citation type="submission" date="2018-03" db="EMBL/GenBank/DDBJ databases">
        <title>Chitinolytic properties of Streptosporangium nondiastaticum TBG75A20.</title>
        <authorList>
            <person name="Gayathri V."/>
            <person name="Shiburaj S."/>
        </authorList>
    </citation>
    <scope>NUCLEOTIDE SEQUENCE [LARGE SCALE GENOMIC DNA]</scope>
    <source>
        <strain evidence="2 3">TBG75A20</strain>
    </source>
</reference>
<dbReference type="AlphaFoldDB" id="A0A9X7JTK3"/>
<accession>A0A9X7JTK3</accession>
<comment type="caution">
    <text evidence="2">The sequence shown here is derived from an EMBL/GenBank/DDBJ whole genome shotgun (WGS) entry which is preliminary data.</text>
</comment>
<evidence type="ECO:0000259" key="1">
    <source>
        <dbReference type="Pfam" id="PF06114"/>
    </source>
</evidence>
<dbReference type="Proteomes" id="UP000242427">
    <property type="component" value="Unassembled WGS sequence"/>
</dbReference>
<evidence type="ECO:0000313" key="2">
    <source>
        <dbReference type="EMBL" id="PSJ29592.1"/>
    </source>
</evidence>
<evidence type="ECO:0000313" key="3">
    <source>
        <dbReference type="Proteomes" id="UP000242427"/>
    </source>
</evidence>
<dbReference type="InterPro" id="IPR010359">
    <property type="entry name" value="IrrE_HExxH"/>
</dbReference>
<dbReference type="Pfam" id="PF06114">
    <property type="entry name" value="Peptidase_M78"/>
    <property type="match status" value="1"/>
</dbReference>
<feature type="domain" description="IrrE N-terminal-like" evidence="1">
    <location>
        <begin position="42"/>
        <end position="158"/>
    </location>
</feature>
<dbReference type="OrthoDB" id="3267984at2"/>
<proteinExistence type="predicted"/>
<dbReference type="EMBL" id="PXWG01000009">
    <property type="protein sequence ID" value="PSJ29592.1"/>
    <property type="molecule type" value="Genomic_DNA"/>
</dbReference>
<organism evidence="2 3">
    <name type="scientific">Streptosporangium nondiastaticum</name>
    <dbReference type="NCBI Taxonomy" id="35764"/>
    <lineage>
        <taxon>Bacteria</taxon>
        <taxon>Bacillati</taxon>
        <taxon>Actinomycetota</taxon>
        <taxon>Actinomycetes</taxon>
        <taxon>Streptosporangiales</taxon>
        <taxon>Streptosporangiaceae</taxon>
        <taxon>Streptosporangium</taxon>
    </lineage>
</organism>
<gene>
    <name evidence="2" type="ORF">B7P34_06845</name>
</gene>